<proteinExistence type="predicted"/>
<dbReference type="KEGG" id="mwe:WEN_03200"/>
<sequence length="63" mass="7439">MYLQSCNSNLILLFFKKREEGRIEYPFFLEESIIFLISLLWSNSLMGSEWKPTKNSSVPIAFM</sequence>
<name>I6YM85_MYCWM</name>
<dbReference type="EMBL" id="CP003703">
    <property type="protein sequence ID" value="AFN65419.1"/>
    <property type="molecule type" value="Genomic_DNA"/>
</dbReference>
<dbReference type="STRING" id="1197325.WEN_03200"/>
<dbReference type="Proteomes" id="UP000009005">
    <property type="component" value="Chromosome"/>
</dbReference>
<evidence type="ECO:0000313" key="2">
    <source>
        <dbReference type="Proteomes" id="UP000009005"/>
    </source>
</evidence>
<accession>I6YM85</accession>
<organism evidence="1 2">
    <name type="scientific">Mycoplasma wenyonii (strain Massachusetts)</name>
    <name type="common">Eperythrozoon wenyonii</name>
    <dbReference type="NCBI Taxonomy" id="1197325"/>
    <lineage>
        <taxon>Bacteria</taxon>
        <taxon>Bacillati</taxon>
        <taxon>Mycoplasmatota</taxon>
        <taxon>Mollicutes</taxon>
        <taxon>Mycoplasmataceae</taxon>
        <taxon>Mycoplasma</taxon>
    </lineage>
</organism>
<reference evidence="1 2" key="1">
    <citation type="journal article" date="2012" name="J. Bacteriol.">
        <title>Complete genome sequence of Mycoplasma wenyonii strain Massachusetts.</title>
        <authorList>
            <person name="Dos Santos A.P."/>
            <person name="Guimaraes A.M."/>
            <person name="do Nascimento N.C."/>
            <person name="Sanmiguel P.J."/>
            <person name="Messick J.B."/>
        </authorList>
    </citation>
    <scope>NUCLEOTIDE SEQUENCE [LARGE SCALE GENOMIC DNA]</scope>
    <source>
        <strain evidence="1 2">Massachusetts</strain>
    </source>
</reference>
<dbReference type="HOGENOM" id="CLU_2881149_0_0_14"/>
<dbReference type="AlphaFoldDB" id="I6YM85"/>
<keyword evidence="2" id="KW-1185">Reference proteome</keyword>
<protein>
    <submittedName>
        <fullName evidence="1">Uncharacterized protein</fullName>
    </submittedName>
</protein>
<gene>
    <name evidence="1" type="ordered locus">WEN_03200</name>
</gene>
<evidence type="ECO:0000313" key="1">
    <source>
        <dbReference type="EMBL" id="AFN65419.1"/>
    </source>
</evidence>